<gene>
    <name evidence="1" type="ORF">RhiirC2_735221</name>
</gene>
<dbReference type="Proteomes" id="UP000233469">
    <property type="component" value="Unassembled WGS sequence"/>
</dbReference>
<dbReference type="EMBL" id="LLXL01000206">
    <property type="protein sequence ID" value="PKK76053.1"/>
    <property type="molecule type" value="Genomic_DNA"/>
</dbReference>
<protein>
    <submittedName>
        <fullName evidence="1">Uncharacterized protein</fullName>
    </submittedName>
</protein>
<reference evidence="1 2" key="2">
    <citation type="submission" date="2017-10" db="EMBL/GenBank/DDBJ databases">
        <title>Extensive intraspecific genome diversity in a model arbuscular mycorrhizal fungus.</title>
        <authorList>
            <person name="Chen E.C.H."/>
            <person name="Morin E."/>
            <person name="Baudet D."/>
            <person name="Noel J."/>
            <person name="Ndikumana S."/>
            <person name="Charron P."/>
            <person name="St-Onge C."/>
            <person name="Giorgi J."/>
            <person name="Grigoriev I.V."/>
            <person name="Roux C."/>
            <person name="Martin F.M."/>
            <person name="Corradi N."/>
        </authorList>
    </citation>
    <scope>NUCLEOTIDE SEQUENCE [LARGE SCALE GENOMIC DNA]</scope>
    <source>
        <strain evidence="1 2">C2</strain>
    </source>
</reference>
<accession>A0A2N1NQA4</accession>
<name>A0A2N1NQA4_9GLOM</name>
<reference evidence="1 2" key="1">
    <citation type="submission" date="2016-04" db="EMBL/GenBank/DDBJ databases">
        <title>Genome analyses suggest a sexual origin of heterokaryosis in a supposedly ancient asexual fungus.</title>
        <authorList>
            <person name="Ropars J."/>
            <person name="Sedzielewska K."/>
            <person name="Noel J."/>
            <person name="Charron P."/>
            <person name="Farinelli L."/>
            <person name="Marton T."/>
            <person name="Kruger M."/>
            <person name="Pelin A."/>
            <person name="Brachmann A."/>
            <person name="Corradi N."/>
        </authorList>
    </citation>
    <scope>NUCLEOTIDE SEQUENCE [LARGE SCALE GENOMIC DNA]</scope>
    <source>
        <strain evidence="1 2">C2</strain>
    </source>
</reference>
<dbReference type="VEuPathDB" id="FungiDB:RhiirA1_420310"/>
<evidence type="ECO:0000313" key="2">
    <source>
        <dbReference type="Proteomes" id="UP000233469"/>
    </source>
</evidence>
<dbReference type="AlphaFoldDB" id="A0A2N1NQA4"/>
<proteinExistence type="predicted"/>
<comment type="caution">
    <text evidence="1">The sequence shown here is derived from an EMBL/GenBank/DDBJ whole genome shotgun (WGS) entry which is preliminary data.</text>
</comment>
<organism evidence="1 2">
    <name type="scientific">Rhizophagus irregularis</name>
    <dbReference type="NCBI Taxonomy" id="588596"/>
    <lineage>
        <taxon>Eukaryota</taxon>
        <taxon>Fungi</taxon>
        <taxon>Fungi incertae sedis</taxon>
        <taxon>Mucoromycota</taxon>
        <taxon>Glomeromycotina</taxon>
        <taxon>Glomeromycetes</taxon>
        <taxon>Glomerales</taxon>
        <taxon>Glomeraceae</taxon>
        <taxon>Rhizophagus</taxon>
    </lineage>
</organism>
<sequence>MLLDYVKDCFIESDGRNITIDWSASFKLINNEITTSKNVTNRDDATTRSFRVKNFLKILPTLQSVMGKESVGY</sequence>
<evidence type="ECO:0000313" key="1">
    <source>
        <dbReference type="EMBL" id="PKK76053.1"/>
    </source>
</evidence>